<evidence type="ECO:0000256" key="3">
    <source>
        <dbReference type="ARBA" id="ARBA00022840"/>
    </source>
</evidence>
<comment type="catalytic activity">
    <reaction evidence="6">
        <text>Couples ATP hydrolysis with the unwinding of duplex DNA by translocating in the 3'-5' direction.</text>
        <dbReference type="EC" id="5.6.2.4"/>
    </reaction>
</comment>
<gene>
    <name evidence="10" type="ORF">F5878DRAFT_368654</name>
</gene>
<dbReference type="Pfam" id="PF00271">
    <property type="entry name" value="Helicase_C"/>
    <property type="match status" value="1"/>
</dbReference>
<dbReference type="GO" id="GO:0000724">
    <property type="term" value="P:double-strand break repair via homologous recombination"/>
    <property type="evidence" value="ECO:0007669"/>
    <property type="project" value="TreeGrafter"/>
</dbReference>
<dbReference type="GO" id="GO:0005524">
    <property type="term" value="F:ATP binding"/>
    <property type="evidence" value="ECO:0007669"/>
    <property type="project" value="UniProtKB-KW"/>
</dbReference>
<dbReference type="EMBL" id="MU806559">
    <property type="protein sequence ID" value="KAJ3834249.1"/>
    <property type="molecule type" value="Genomic_DNA"/>
</dbReference>
<comment type="caution">
    <text evidence="10">The sequence shown here is derived from an EMBL/GenBank/DDBJ whole genome shotgun (WGS) entry which is preliminary data.</text>
</comment>
<keyword evidence="10" id="KW-0378">Hydrolase</keyword>
<evidence type="ECO:0000256" key="2">
    <source>
        <dbReference type="ARBA" id="ARBA00022741"/>
    </source>
</evidence>
<dbReference type="GO" id="GO:0043138">
    <property type="term" value="F:3'-5' DNA helicase activity"/>
    <property type="evidence" value="ECO:0007669"/>
    <property type="project" value="UniProtKB-EC"/>
</dbReference>
<dbReference type="GO" id="GO:0005694">
    <property type="term" value="C:chromosome"/>
    <property type="evidence" value="ECO:0007669"/>
    <property type="project" value="TreeGrafter"/>
</dbReference>
<dbReference type="InterPro" id="IPR011545">
    <property type="entry name" value="DEAD/DEAH_box_helicase_dom"/>
</dbReference>
<dbReference type="AlphaFoldDB" id="A0AA38P0Y0"/>
<dbReference type="Gene3D" id="3.40.50.300">
    <property type="entry name" value="P-loop containing nucleotide triphosphate hydrolases"/>
    <property type="match status" value="2"/>
</dbReference>
<evidence type="ECO:0000256" key="5">
    <source>
        <dbReference type="ARBA" id="ARBA00023235"/>
    </source>
</evidence>
<dbReference type="GO" id="GO:0009378">
    <property type="term" value="F:four-way junction helicase activity"/>
    <property type="evidence" value="ECO:0007669"/>
    <property type="project" value="TreeGrafter"/>
</dbReference>
<evidence type="ECO:0000256" key="6">
    <source>
        <dbReference type="ARBA" id="ARBA00034617"/>
    </source>
</evidence>
<name>A0AA38P0Y0_9AGAR</name>
<dbReference type="SMART" id="SM00490">
    <property type="entry name" value="HELICc"/>
    <property type="match status" value="1"/>
</dbReference>
<feature type="domain" description="Helicase ATP-binding" evidence="8">
    <location>
        <begin position="65"/>
        <end position="237"/>
    </location>
</feature>
<organism evidence="10 11">
    <name type="scientific">Lentinula raphanica</name>
    <dbReference type="NCBI Taxonomy" id="153919"/>
    <lineage>
        <taxon>Eukaryota</taxon>
        <taxon>Fungi</taxon>
        <taxon>Dikarya</taxon>
        <taxon>Basidiomycota</taxon>
        <taxon>Agaricomycotina</taxon>
        <taxon>Agaricomycetes</taxon>
        <taxon>Agaricomycetidae</taxon>
        <taxon>Agaricales</taxon>
        <taxon>Marasmiineae</taxon>
        <taxon>Omphalotaceae</taxon>
        <taxon>Lentinula</taxon>
    </lineage>
</organism>
<evidence type="ECO:0000256" key="1">
    <source>
        <dbReference type="ARBA" id="ARBA00005446"/>
    </source>
</evidence>
<dbReference type="SUPFAM" id="SSF52540">
    <property type="entry name" value="P-loop containing nucleoside triphosphate hydrolases"/>
    <property type="match status" value="1"/>
</dbReference>
<dbReference type="Proteomes" id="UP001163846">
    <property type="component" value="Unassembled WGS sequence"/>
</dbReference>
<dbReference type="GO" id="GO:0016787">
    <property type="term" value="F:hydrolase activity"/>
    <property type="evidence" value="ECO:0007669"/>
    <property type="project" value="UniProtKB-KW"/>
</dbReference>
<dbReference type="PROSITE" id="PS51194">
    <property type="entry name" value="HELICASE_CTER"/>
    <property type="match status" value="1"/>
</dbReference>
<dbReference type="PANTHER" id="PTHR13710:SF105">
    <property type="entry name" value="ATP-DEPENDENT DNA HELICASE Q1"/>
    <property type="match status" value="1"/>
</dbReference>
<dbReference type="GO" id="GO:0003677">
    <property type="term" value="F:DNA binding"/>
    <property type="evidence" value="ECO:0007669"/>
    <property type="project" value="UniProtKB-KW"/>
</dbReference>
<comment type="similarity">
    <text evidence="1">Belongs to the helicase family. RecQ subfamily.</text>
</comment>
<keyword evidence="3" id="KW-0067">ATP-binding</keyword>
<evidence type="ECO:0000256" key="4">
    <source>
        <dbReference type="ARBA" id="ARBA00023125"/>
    </source>
</evidence>
<keyword evidence="5" id="KW-0413">Isomerase</keyword>
<sequence>MAPAHSRMQDHEKDYERSQKKLEIARMEASRRTGYDSKSTRTLLRSEFTRITGGLSAYPWQIDTAEALLLGLDCSVIAGTGAGNTMPFVMPLFIEKEKRVVIISPLNALEEDQAKRFNDMGLRAVAVNGETWNRNVQTRMKNNEYRVIITSPDMALEHDPFRSLLSNPKLAQNTLSIIVDEAHCISQWGEKFRPIYQRLGTLRAFVPAKVPFLATSATMQPTILSEVRNILHINPIDSFHVNVGTDRSNIAWFVHRMKAAKSDLDALNFVLRKDFTTNEITDLVQTMIFFDDINVSLEVLKHLRARLPPNLRGQIAVYHSRRSSHSKRRVLEEFRSGQLKILLTTEAAGMGCDLPSIHRVVQFMVPKSLAVWLQRAGRAARSTSIQGQAFLLVQPSEVGHRAR</sequence>
<evidence type="ECO:0000256" key="7">
    <source>
        <dbReference type="ARBA" id="ARBA00034808"/>
    </source>
</evidence>
<dbReference type="InterPro" id="IPR001650">
    <property type="entry name" value="Helicase_C-like"/>
</dbReference>
<proteinExistence type="inferred from homology"/>
<protein>
    <recommendedName>
        <fullName evidence="7">DNA 3'-5' helicase</fullName>
        <ecNumber evidence="7">5.6.2.4</ecNumber>
    </recommendedName>
</protein>
<evidence type="ECO:0000259" key="8">
    <source>
        <dbReference type="PROSITE" id="PS51192"/>
    </source>
</evidence>
<dbReference type="EC" id="5.6.2.4" evidence="7"/>
<evidence type="ECO:0000313" key="11">
    <source>
        <dbReference type="Proteomes" id="UP001163846"/>
    </source>
</evidence>
<dbReference type="SMART" id="SM00487">
    <property type="entry name" value="DEXDc"/>
    <property type="match status" value="1"/>
</dbReference>
<keyword evidence="11" id="KW-1185">Reference proteome</keyword>
<keyword evidence="4" id="KW-0238">DNA-binding</keyword>
<reference evidence="10" key="1">
    <citation type="submission" date="2022-08" db="EMBL/GenBank/DDBJ databases">
        <authorList>
            <consortium name="DOE Joint Genome Institute"/>
            <person name="Min B."/>
            <person name="Riley R."/>
            <person name="Sierra-Patev S."/>
            <person name="Naranjo-Ortiz M."/>
            <person name="Looney B."/>
            <person name="Konkel Z."/>
            <person name="Slot J.C."/>
            <person name="Sakamoto Y."/>
            <person name="Steenwyk J.L."/>
            <person name="Rokas A."/>
            <person name="Carro J."/>
            <person name="Camarero S."/>
            <person name="Ferreira P."/>
            <person name="Molpeceres G."/>
            <person name="Ruiz-Duenas F.J."/>
            <person name="Serrano A."/>
            <person name="Henrissat B."/>
            <person name="Drula E."/>
            <person name="Hughes K.W."/>
            <person name="Mata J.L."/>
            <person name="Ishikawa N.K."/>
            <person name="Vargas-Isla R."/>
            <person name="Ushijima S."/>
            <person name="Smith C.A."/>
            <person name="Ahrendt S."/>
            <person name="Andreopoulos W."/>
            <person name="He G."/>
            <person name="Labutti K."/>
            <person name="Lipzen A."/>
            <person name="Ng V."/>
            <person name="Sandor L."/>
            <person name="Barry K."/>
            <person name="Martinez A.T."/>
            <person name="Xiao Y."/>
            <person name="Gibbons J.G."/>
            <person name="Terashima K."/>
            <person name="Hibbett D.S."/>
            <person name="Grigoriev I.V."/>
        </authorList>
    </citation>
    <scope>NUCLEOTIDE SEQUENCE</scope>
    <source>
        <strain evidence="10">TFB9207</strain>
    </source>
</reference>
<dbReference type="PROSITE" id="PS51192">
    <property type="entry name" value="HELICASE_ATP_BIND_1"/>
    <property type="match status" value="1"/>
</dbReference>
<dbReference type="PANTHER" id="PTHR13710">
    <property type="entry name" value="DNA HELICASE RECQ FAMILY MEMBER"/>
    <property type="match status" value="1"/>
</dbReference>
<keyword evidence="2" id="KW-0547">Nucleotide-binding</keyword>
<feature type="domain" description="Helicase C-terminal" evidence="9">
    <location>
        <begin position="263"/>
        <end position="403"/>
    </location>
</feature>
<evidence type="ECO:0000259" key="9">
    <source>
        <dbReference type="PROSITE" id="PS51194"/>
    </source>
</evidence>
<dbReference type="GO" id="GO:0005737">
    <property type="term" value="C:cytoplasm"/>
    <property type="evidence" value="ECO:0007669"/>
    <property type="project" value="TreeGrafter"/>
</dbReference>
<dbReference type="InterPro" id="IPR027417">
    <property type="entry name" value="P-loop_NTPase"/>
</dbReference>
<accession>A0AA38P0Y0</accession>
<dbReference type="Pfam" id="PF00270">
    <property type="entry name" value="DEAD"/>
    <property type="match status" value="1"/>
</dbReference>
<evidence type="ECO:0000313" key="10">
    <source>
        <dbReference type="EMBL" id="KAJ3834249.1"/>
    </source>
</evidence>
<dbReference type="InterPro" id="IPR014001">
    <property type="entry name" value="Helicase_ATP-bd"/>
</dbReference>